<evidence type="ECO:0008006" key="4">
    <source>
        <dbReference type="Google" id="ProtNLM"/>
    </source>
</evidence>
<sequence length="105" mass="11482">MREMGFEDNEASSAALKLCNGEIMDSMDMLEKLHVVNALGLGSGSFANKARALNILKDTNLNVNQTVEILLDEPFGVDGERFAEVRKDDSSDGPPDLIDDDSDYD</sequence>
<gene>
    <name evidence="2" type="ORF">TrLO_g4851</name>
</gene>
<dbReference type="AlphaFoldDB" id="A0A9W7FQD2"/>
<organism evidence="2 3">
    <name type="scientific">Triparma laevis f. longispina</name>
    <dbReference type="NCBI Taxonomy" id="1714387"/>
    <lineage>
        <taxon>Eukaryota</taxon>
        <taxon>Sar</taxon>
        <taxon>Stramenopiles</taxon>
        <taxon>Ochrophyta</taxon>
        <taxon>Bolidophyceae</taxon>
        <taxon>Parmales</taxon>
        <taxon>Triparmaceae</taxon>
        <taxon>Triparma</taxon>
    </lineage>
</organism>
<dbReference type="EMBL" id="BRXW01000243">
    <property type="protein sequence ID" value="GMI16121.1"/>
    <property type="molecule type" value="Genomic_DNA"/>
</dbReference>
<proteinExistence type="predicted"/>
<dbReference type="Proteomes" id="UP001165122">
    <property type="component" value="Unassembled WGS sequence"/>
</dbReference>
<protein>
    <recommendedName>
        <fullName evidence="4">UBA domain-containing protein</fullName>
    </recommendedName>
</protein>
<evidence type="ECO:0000256" key="1">
    <source>
        <dbReference type="SAM" id="MobiDB-lite"/>
    </source>
</evidence>
<keyword evidence="3" id="KW-1185">Reference proteome</keyword>
<reference evidence="3" key="1">
    <citation type="journal article" date="2023" name="Commun. Biol.">
        <title>Genome analysis of Parmales, the sister group of diatoms, reveals the evolutionary specialization of diatoms from phago-mixotrophs to photoautotrophs.</title>
        <authorList>
            <person name="Ban H."/>
            <person name="Sato S."/>
            <person name="Yoshikawa S."/>
            <person name="Yamada K."/>
            <person name="Nakamura Y."/>
            <person name="Ichinomiya M."/>
            <person name="Sato N."/>
            <person name="Blanc-Mathieu R."/>
            <person name="Endo H."/>
            <person name="Kuwata A."/>
            <person name="Ogata H."/>
        </authorList>
    </citation>
    <scope>NUCLEOTIDE SEQUENCE [LARGE SCALE GENOMIC DNA]</scope>
    <source>
        <strain evidence="3">NIES 3700</strain>
    </source>
</reference>
<accession>A0A9W7FQD2</accession>
<comment type="caution">
    <text evidence="2">The sequence shown here is derived from an EMBL/GenBank/DDBJ whole genome shotgun (WGS) entry which is preliminary data.</text>
</comment>
<evidence type="ECO:0000313" key="3">
    <source>
        <dbReference type="Proteomes" id="UP001165122"/>
    </source>
</evidence>
<name>A0A9W7FQD2_9STRA</name>
<evidence type="ECO:0000313" key="2">
    <source>
        <dbReference type="EMBL" id="GMI16121.1"/>
    </source>
</evidence>
<feature type="region of interest" description="Disordered" evidence="1">
    <location>
        <begin position="83"/>
        <end position="105"/>
    </location>
</feature>
<dbReference type="Gene3D" id="1.10.8.10">
    <property type="entry name" value="DNA helicase RuvA subunit, C-terminal domain"/>
    <property type="match status" value="1"/>
</dbReference>